<evidence type="ECO:0000256" key="9">
    <source>
        <dbReference type="HAMAP-Rule" id="MF_00323"/>
    </source>
</evidence>
<organism evidence="11 12">
    <name type="scientific">Kaistia soli DSM 19436</name>
    <dbReference type="NCBI Taxonomy" id="1122133"/>
    <lineage>
        <taxon>Bacteria</taxon>
        <taxon>Pseudomonadati</taxon>
        <taxon>Pseudomonadota</taxon>
        <taxon>Alphaproteobacteria</taxon>
        <taxon>Hyphomicrobiales</taxon>
        <taxon>Kaistiaceae</taxon>
        <taxon>Kaistia</taxon>
    </lineage>
</organism>
<reference evidence="11 12" key="1">
    <citation type="submission" date="2016-11" db="EMBL/GenBank/DDBJ databases">
        <authorList>
            <person name="Jaros S."/>
            <person name="Januszkiewicz K."/>
            <person name="Wedrychowicz H."/>
        </authorList>
    </citation>
    <scope>NUCLEOTIDE SEQUENCE [LARGE SCALE GENOMIC DNA]</scope>
    <source>
        <strain evidence="11 12">DSM 19436</strain>
    </source>
</reference>
<dbReference type="Pfam" id="PF00762">
    <property type="entry name" value="Ferrochelatase"/>
    <property type="match status" value="1"/>
</dbReference>
<dbReference type="EMBL" id="FQUP01000004">
    <property type="protein sequence ID" value="SHG38587.1"/>
    <property type="molecule type" value="Genomic_DNA"/>
</dbReference>
<dbReference type="CDD" id="cd03411">
    <property type="entry name" value="Ferrochelatase_N"/>
    <property type="match status" value="1"/>
</dbReference>
<comment type="subcellular location">
    <subcellularLocation>
        <location evidence="9 10">Cytoplasm</location>
    </subcellularLocation>
</comment>
<comment type="catalytic activity">
    <reaction evidence="8">
        <text>Fe-coproporphyrin III + 2 H(+) = coproporphyrin III + Fe(2+)</text>
        <dbReference type="Rhea" id="RHEA:49572"/>
        <dbReference type="ChEBI" id="CHEBI:15378"/>
        <dbReference type="ChEBI" id="CHEBI:29033"/>
        <dbReference type="ChEBI" id="CHEBI:68438"/>
        <dbReference type="ChEBI" id="CHEBI:131725"/>
        <dbReference type="EC" id="4.99.1.9"/>
    </reaction>
    <physiologicalReaction direction="right-to-left" evidence="8">
        <dbReference type="Rhea" id="RHEA:49574"/>
    </physiologicalReaction>
</comment>
<dbReference type="PROSITE" id="PS00534">
    <property type="entry name" value="FERROCHELATASE"/>
    <property type="match status" value="1"/>
</dbReference>
<keyword evidence="7 9" id="KW-0627">Porphyrin biosynthesis</keyword>
<dbReference type="OrthoDB" id="9809741at2"/>
<evidence type="ECO:0000256" key="7">
    <source>
        <dbReference type="ARBA" id="ARBA00023244"/>
    </source>
</evidence>
<comment type="function">
    <text evidence="9 10">Catalyzes the ferrous insertion into protoporphyrin IX.</text>
</comment>
<keyword evidence="12" id="KW-1185">Reference proteome</keyword>
<keyword evidence="5 9" id="KW-0350">Heme biosynthesis</keyword>
<dbReference type="GO" id="GO:0006783">
    <property type="term" value="P:heme biosynthetic process"/>
    <property type="evidence" value="ECO:0007669"/>
    <property type="project" value="UniProtKB-UniRule"/>
</dbReference>
<dbReference type="InterPro" id="IPR019772">
    <property type="entry name" value="Ferrochelatase_AS"/>
</dbReference>
<proteinExistence type="inferred from homology"/>
<feature type="binding site" evidence="9">
    <location>
        <position position="298"/>
    </location>
    <ligand>
        <name>Fe(2+)</name>
        <dbReference type="ChEBI" id="CHEBI:29033"/>
    </ligand>
</feature>
<dbReference type="Gene3D" id="3.40.50.1400">
    <property type="match status" value="2"/>
</dbReference>
<keyword evidence="6 9" id="KW-0456">Lyase</keyword>
<sequence length="347" mass="39327">MDAAPTELSALPPGHPPVARGRIGVLLVNLGTPDATDYWSMRRYLKEFLSDRRVIEVPRLIWWPILNLIILTFRPKKSGHAYASIWNKERNESPLRTITRAQAEKLAPRFADDKRIVVDWAMRYGTPSIEERLTAMKAAGCERILIAPLYPQYAASTTATVNDKAFEVLKAMRWQPAIRTLPPYHDDPVYIDALARSMQKSIAALDFEPELVLASFHGLPKEYLDKGDPYHCHCHKTARLLRDRLGWAKDKLKLTFQSRFGRAEWLQPYTDVTVEALAKSGVKRLAVVSPGFAADCVETLEEIAMQNGDIFREHGGEHFAALPCLNDSEESIALFEHLVRRELAGWI</sequence>
<evidence type="ECO:0000256" key="2">
    <source>
        <dbReference type="ARBA" id="ARBA00022490"/>
    </source>
</evidence>
<dbReference type="GO" id="GO:0046872">
    <property type="term" value="F:metal ion binding"/>
    <property type="evidence" value="ECO:0007669"/>
    <property type="project" value="UniProtKB-KW"/>
</dbReference>
<dbReference type="FunFam" id="3.40.50.1400:FF:000002">
    <property type="entry name" value="Ferrochelatase"/>
    <property type="match status" value="1"/>
</dbReference>
<dbReference type="STRING" id="1122133.SAMN02745157_4178"/>
<evidence type="ECO:0000256" key="10">
    <source>
        <dbReference type="RuleBase" id="RU000607"/>
    </source>
</evidence>
<dbReference type="NCBIfam" id="TIGR00109">
    <property type="entry name" value="hemH"/>
    <property type="match status" value="1"/>
</dbReference>
<evidence type="ECO:0000256" key="1">
    <source>
        <dbReference type="ARBA" id="ARBA00007718"/>
    </source>
</evidence>
<name>A0A1M5JDG5_9HYPH</name>
<feature type="binding site" evidence="9">
    <location>
        <position position="217"/>
    </location>
    <ligand>
        <name>Fe(2+)</name>
        <dbReference type="ChEBI" id="CHEBI:29033"/>
    </ligand>
</feature>
<keyword evidence="4 9" id="KW-0408">Iron</keyword>
<dbReference type="UniPathway" id="UPA00252">
    <property type="reaction ID" value="UER00325"/>
</dbReference>
<evidence type="ECO:0000256" key="6">
    <source>
        <dbReference type="ARBA" id="ARBA00023239"/>
    </source>
</evidence>
<dbReference type="AlphaFoldDB" id="A0A1M5JDG5"/>
<dbReference type="EC" id="4.98.1.1" evidence="9 10"/>
<dbReference type="PANTHER" id="PTHR11108:SF1">
    <property type="entry name" value="FERROCHELATASE, MITOCHONDRIAL"/>
    <property type="match status" value="1"/>
</dbReference>
<comment type="similarity">
    <text evidence="1 9 10">Belongs to the ferrochelatase family.</text>
</comment>
<comment type="catalytic activity">
    <reaction evidence="9 10">
        <text>heme b + 2 H(+) = protoporphyrin IX + Fe(2+)</text>
        <dbReference type="Rhea" id="RHEA:22584"/>
        <dbReference type="ChEBI" id="CHEBI:15378"/>
        <dbReference type="ChEBI" id="CHEBI:29033"/>
        <dbReference type="ChEBI" id="CHEBI:57306"/>
        <dbReference type="ChEBI" id="CHEBI:60344"/>
        <dbReference type="EC" id="4.98.1.1"/>
    </reaction>
</comment>
<dbReference type="InterPro" id="IPR033644">
    <property type="entry name" value="Ferrochelatase_C"/>
</dbReference>
<keyword evidence="2 9" id="KW-0963">Cytoplasm</keyword>
<dbReference type="PANTHER" id="PTHR11108">
    <property type="entry name" value="FERROCHELATASE"/>
    <property type="match status" value="1"/>
</dbReference>
<dbReference type="InterPro" id="IPR001015">
    <property type="entry name" value="Ferrochelatase"/>
</dbReference>
<keyword evidence="3 9" id="KW-0479">Metal-binding</keyword>
<protein>
    <recommendedName>
        <fullName evidence="9 10">Ferrochelatase</fullName>
        <ecNumber evidence="9 10">4.98.1.1</ecNumber>
    </recommendedName>
    <alternativeName>
        <fullName evidence="9">Heme synthase</fullName>
    </alternativeName>
    <alternativeName>
        <fullName evidence="9">Protoheme ferro-lyase</fullName>
    </alternativeName>
</protein>
<gene>
    <name evidence="9" type="primary">hemH</name>
    <name evidence="11" type="ORF">SAMN02745157_4178</name>
</gene>
<evidence type="ECO:0000256" key="8">
    <source>
        <dbReference type="ARBA" id="ARBA00024536"/>
    </source>
</evidence>
<evidence type="ECO:0000313" key="12">
    <source>
        <dbReference type="Proteomes" id="UP000184485"/>
    </source>
</evidence>
<accession>A0A1M5JDG5</accession>
<evidence type="ECO:0000313" key="11">
    <source>
        <dbReference type="EMBL" id="SHG38587.1"/>
    </source>
</evidence>
<evidence type="ECO:0000256" key="5">
    <source>
        <dbReference type="ARBA" id="ARBA00023133"/>
    </source>
</evidence>
<dbReference type="GO" id="GO:0005737">
    <property type="term" value="C:cytoplasm"/>
    <property type="evidence" value="ECO:0007669"/>
    <property type="project" value="UniProtKB-SubCell"/>
</dbReference>
<dbReference type="InterPro" id="IPR033659">
    <property type="entry name" value="Ferrochelatase_N"/>
</dbReference>
<dbReference type="GO" id="GO:0004325">
    <property type="term" value="F:ferrochelatase activity"/>
    <property type="evidence" value="ECO:0007669"/>
    <property type="project" value="UniProtKB-UniRule"/>
</dbReference>
<evidence type="ECO:0000256" key="3">
    <source>
        <dbReference type="ARBA" id="ARBA00022723"/>
    </source>
</evidence>
<evidence type="ECO:0000256" key="4">
    <source>
        <dbReference type="ARBA" id="ARBA00023004"/>
    </source>
</evidence>
<comment type="pathway">
    <text evidence="9 10">Porphyrin-containing compound metabolism; protoheme biosynthesis; protoheme from protoporphyrin-IX: step 1/1.</text>
</comment>
<dbReference type="RefSeq" id="WP_073056726.1">
    <property type="nucleotide sequence ID" value="NZ_FQUP01000004.1"/>
</dbReference>
<dbReference type="Proteomes" id="UP000184485">
    <property type="component" value="Unassembled WGS sequence"/>
</dbReference>
<dbReference type="CDD" id="cd00419">
    <property type="entry name" value="Ferrochelatase_C"/>
    <property type="match status" value="1"/>
</dbReference>
<dbReference type="HAMAP" id="MF_00323">
    <property type="entry name" value="Ferrochelatase"/>
    <property type="match status" value="1"/>
</dbReference>
<dbReference type="SUPFAM" id="SSF53800">
    <property type="entry name" value="Chelatase"/>
    <property type="match status" value="1"/>
</dbReference>